<dbReference type="InterPro" id="IPR050315">
    <property type="entry name" value="FAD-oxidoreductase_2"/>
</dbReference>
<evidence type="ECO:0000313" key="8">
    <source>
        <dbReference type="Proteomes" id="UP000430564"/>
    </source>
</evidence>
<dbReference type="Gene3D" id="3.50.50.60">
    <property type="entry name" value="FAD/NAD(P)-binding domain"/>
    <property type="match status" value="1"/>
</dbReference>
<evidence type="ECO:0000313" key="7">
    <source>
        <dbReference type="EMBL" id="KAB7657146.1"/>
    </source>
</evidence>
<comment type="cofactor">
    <cofactor evidence="1">
        <name>FAD</name>
        <dbReference type="ChEBI" id="CHEBI:57692"/>
    </cofactor>
</comment>
<dbReference type="RefSeq" id="WP_152158688.1">
    <property type="nucleotide sequence ID" value="NZ_WEHX01000061.1"/>
</dbReference>
<evidence type="ECO:0000256" key="5">
    <source>
        <dbReference type="SAM" id="MobiDB-lite"/>
    </source>
</evidence>
<reference evidence="7 8" key="1">
    <citation type="submission" date="2019-10" db="EMBL/GenBank/DDBJ databases">
        <title>Genome diversity of Sutterella seckii.</title>
        <authorList>
            <person name="Chaplin A.V."/>
            <person name="Sokolova S.R."/>
            <person name="Mosin K.A."/>
            <person name="Ivanova E.L."/>
            <person name="Kochetkova T.O."/>
            <person name="Goltsov A.Y."/>
            <person name="Trofimov D.Y."/>
            <person name="Efimov B.A."/>
        </authorList>
    </citation>
    <scope>NUCLEOTIDE SEQUENCE [LARGE SCALE GENOMIC DNA]</scope>
    <source>
        <strain evidence="7 8">ASD393</strain>
    </source>
</reference>
<keyword evidence="4" id="KW-0560">Oxidoreductase</keyword>
<dbReference type="InterPro" id="IPR036188">
    <property type="entry name" value="FAD/NAD-bd_sf"/>
</dbReference>
<dbReference type="SUPFAM" id="SSF56425">
    <property type="entry name" value="Succinate dehydrogenase/fumarate reductase flavoprotein, catalytic domain"/>
    <property type="match status" value="1"/>
</dbReference>
<dbReference type="InterPro" id="IPR003953">
    <property type="entry name" value="FAD-dep_OxRdtase_2_FAD-bd"/>
</dbReference>
<dbReference type="EMBL" id="WEHX01000061">
    <property type="protein sequence ID" value="KAB7657146.1"/>
    <property type="molecule type" value="Genomic_DNA"/>
</dbReference>
<evidence type="ECO:0000256" key="2">
    <source>
        <dbReference type="ARBA" id="ARBA00022630"/>
    </source>
</evidence>
<name>A0A6I1ER19_9BURK</name>
<dbReference type="Pfam" id="PF00890">
    <property type="entry name" value="FAD_binding_2"/>
    <property type="match status" value="1"/>
</dbReference>
<protein>
    <submittedName>
        <fullName evidence="7">FAD-dependent oxidoreductase</fullName>
    </submittedName>
</protein>
<dbReference type="PANTHER" id="PTHR43400">
    <property type="entry name" value="FUMARATE REDUCTASE"/>
    <property type="match status" value="1"/>
</dbReference>
<feature type="compositionally biased region" description="Basic and acidic residues" evidence="5">
    <location>
        <begin position="135"/>
        <end position="161"/>
    </location>
</feature>
<comment type="caution">
    <text evidence="7">The sequence shown here is derived from an EMBL/GenBank/DDBJ whole genome shotgun (WGS) entry which is preliminary data.</text>
</comment>
<dbReference type="Gene3D" id="3.90.700.10">
    <property type="entry name" value="Succinate dehydrogenase/fumarate reductase flavoprotein, catalytic domain"/>
    <property type="match status" value="1"/>
</dbReference>
<keyword evidence="3" id="KW-0274">FAD</keyword>
<feature type="domain" description="FAD-dependent oxidoreductase 2 FAD-binding" evidence="6">
    <location>
        <begin position="178"/>
        <end position="593"/>
    </location>
</feature>
<feature type="compositionally biased region" description="Low complexity" evidence="5">
    <location>
        <begin position="47"/>
        <end position="56"/>
    </location>
</feature>
<accession>A0A6I1ER19</accession>
<feature type="region of interest" description="Disordered" evidence="5">
    <location>
        <begin position="135"/>
        <end position="174"/>
    </location>
</feature>
<gene>
    <name evidence="7" type="ORF">GBM95_08410</name>
</gene>
<feature type="compositionally biased region" description="Polar residues" evidence="5">
    <location>
        <begin position="79"/>
        <end position="89"/>
    </location>
</feature>
<dbReference type="PANTHER" id="PTHR43400:SF7">
    <property type="entry name" value="FAD-DEPENDENT OXIDOREDUCTASE 2 FAD BINDING DOMAIN-CONTAINING PROTEIN"/>
    <property type="match status" value="1"/>
</dbReference>
<dbReference type="Proteomes" id="UP000430564">
    <property type="component" value="Unassembled WGS sequence"/>
</dbReference>
<dbReference type="PRINTS" id="PR00368">
    <property type="entry name" value="FADPNR"/>
</dbReference>
<evidence type="ECO:0000256" key="4">
    <source>
        <dbReference type="ARBA" id="ARBA00023002"/>
    </source>
</evidence>
<evidence type="ECO:0000259" key="6">
    <source>
        <dbReference type="Pfam" id="PF00890"/>
    </source>
</evidence>
<dbReference type="GO" id="GO:0016491">
    <property type="term" value="F:oxidoreductase activity"/>
    <property type="evidence" value="ECO:0007669"/>
    <property type="project" value="UniProtKB-KW"/>
</dbReference>
<sequence length="616" mass="65071">MTRMDSMGLMTNMNIAGGMSICDKRAAATGKENETSDGEGAERPQRTQRTQGTQETHVSVHPGQSRSTRIHVNPARNAGHSSTRDSACSVNVELPRRSLLRAVCTEAALASLGAAGLSLPHLALAFDGKPADAKAEAEAEANAERGRAAEGSRSRFGKDSEEALQGRTASSGSGDTADVLVIGGGAAGLSAAIAAAELGASVLLIEKMSALGGDTLISGGYYNAVDPVRQSKLHIVDSIELFESQMLDLGDGLNSPEVVRTMVEEAGDTLSWLEKHGLVFLPQVFEVYGSMHPRAHKPVLPRGTGWIRALSQAALTLGVKVRTNVRATRLLVDEETGAVSGAAAMERKKGRDVLRVFHARKGVVIAAGGYGANKALVAEASPAFENLPVDSLPGATGDLIEAAREIGGSVVNMQFVECVPGSRAGIAFPIRLDYIPRRMIMVDRYGRRFTNEGATRTQIAADILKAPSPAWCIADADTVASFDAHDQKNLYRGLYMGEAFREKSPKALAERLGANPKELMKTLKSGIGRERLRTVPLWVTRLHLRIHTTLGGIAINPKAQALRPDGSVIPHLYAAGASVGNIHGRARIGANGLTAAAVFGRIAGADAALNDPLRVF</sequence>
<proteinExistence type="predicted"/>
<organism evidence="7 8">
    <name type="scientific">Sutterella seckii</name>
    <dbReference type="NCBI Taxonomy" id="1944635"/>
    <lineage>
        <taxon>Bacteria</taxon>
        <taxon>Pseudomonadati</taxon>
        <taxon>Pseudomonadota</taxon>
        <taxon>Betaproteobacteria</taxon>
        <taxon>Burkholderiales</taxon>
        <taxon>Sutterellaceae</taxon>
        <taxon>Sutterella</taxon>
    </lineage>
</organism>
<dbReference type="InterPro" id="IPR027477">
    <property type="entry name" value="Succ_DH/fumarate_Rdtase_cat_sf"/>
</dbReference>
<evidence type="ECO:0000256" key="3">
    <source>
        <dbReference type="ARBA" id="ARBA00022827"/>
    </source>
</evidence>
<dbReference type="AlphaFoldDB" id="A0A6I1ER19"/>
<feature type="compositionally biased region" description="Basic and acidic residues" evidence="5">
    <location>
        <begin position="26"/>
        <end position="45"/>
    </location>
</feature>
<keyword evidence="2" id="KW-0285">Flavoprotein</keyword>
<dbReference type="SUPFAM" id="SSF51905">
    <property type="entry name" value="FAD/NAD(P)-binding domain"/>
    <property type="match status" value="1"/>
</dbReference>
<dbReference type="OrthoDB" id="9152578at2"/>
<evidence type="ECO:0000256" key="1">
    <source>
        <dbReference type="ARBA" id="ARBA00001974"/>
    </source>
</evidence>
<feature type="region of interest" description="Disordered" evidence="5">
    <location>
        <begin position="26"/>
        <end position="89"/>
    </location>
</feature>